<name>A0A975ISS6_9CAUL</name>
<keyword evidence="8" id="KW-1185">Reference proteome</keyword>
<evidence type="ECO:0000256" key="3">
    <source>
        <dbReference type="ARBA" id="ARBA00022692"/>
    </source>
</evidence>
<dbReference type="Proteomes" id="UP000676409">
    <property type="component" value="Chromosome"/>
</dbReference>
<dbReference type="GO" id="GO:0005886">
    <property type="term" value="C:plasma membrane"/>
    <property type="evidence" value="ECO:0007669"/>
    <property type="project" value="UniProtKB-SubCell"/>
</dbReference>
<protein>
    <submittedName>
        <fullName evidence="7">Disulfide bond formation protein B</fullName>
    </submittedName>
</protein>
<dbReference type="PANTHER" id="PTHR36570:SF3">
    <property type="entry name" value="DISULFIDE BOND FORMATION PROTEIN B"/>
    <property type="match status" value="1"/>
</dbReference>
<dbReference type="GO" id="GO:0006457">
    <property type="term" value="P:protein folding"/>
    <property type="evidence" value="ECO:0007669"/>
    <property type="project" value="InterPro"/>
</dbReference>
<proteinExistence type="predicted"/>
<keyword evidence="4 6" id="KW-1133">Transmembrane helix</keyword>
<evidence type="ECO:0000256" key="1">
    <source>
        <dbReference type="ARBA" id="ARBA00004651"/>
    </source>
</evidence>
<evidence type="ECO:0000256" key="2">
    <source>
        <dbReference type="ARBA" id="ARBA00022475"/>
    </source>
</evidence>
<dbReference type="InterPro" id="IPR050183">
    <property type="entry name" value="DsbB"/>
</dbReference>
<organism evidence="7 8">
    <name type="scientific">Phenylobacterium montanum</name>
    <dbReference type="NCBI Taxonomy" id="2823693"/>
    <lineage>
        <taxon>Bacteria</taxon>
        <taxon>Pseudomonadati</taxon>
        <taxon>Pseudomonadota</taxon>
        <taxon>Alphaproteobacteria</taxon>
        <taxon>Caulobacterales</taxon>
        <taxon>Caulobacteraceae</taxon>
        <taxon>Phenylobacterium</taxon>
    </lineage>
</organism>
<dbReference type="KEGG" id="caul:KCG34_13095"/>
<dbReference type="InterPro" id="IPR024199">
    <property type="entry name" value="Uncharacterised_DsbB"/>
</dbReference>
<dbReference type="SUPFAM" id="SSF158442">
    <property type="entry name" value="DsbB-like"/>
    <property type="match status" value="1"/>
</dbReference>
<feature type="transmembrane region" description="Helical" evidence="6">
    <location>
        <begin position="148"/>
        <end position="169"/>
    </location>
</feature>
<evidence type="ECO:0000313" key="8">
    <source>
        <dbReference type="Proteomes" id="UP000676409"/>
    </source>
</evidence>
<keyword evidence="3 6" id="KW-0812">Transmembrane</keyword>
<dbReference type="EMBL" id="CP073078">
    <property type="protein sequence ID" value="QUD86043.1"/>
    <property type="molecule type" value="Genomic_DNA"/>
</dbReference>
<dbReference type="GO" id="GO:0015035">
    <property type="term" value="F:protein-disulfide reductase activity"/>
    <property type="evidence" value="ECO:0007669"/>
    <property type="project" value="InterPro"/>
</dbReference>
<feature type="transmembrane region" description="Helical" evidence="6">
    <location>
        <begin position="74"/>
        <end position="94"/>
    </location>
</feature>
<accession>A0A975ISS6</accession>
<dbReference type="InterPro" id="IPR003752">
    <property type="entry name" value="DiS_bond_form_DsbB/BdbC"/>
</dbReference>
<comment type="subcellular location">
    <subcellularLocation>
        <location evidence="1">Cell membrane</location>
        <topology evidence="1">Multi-pass membrane protein</topology>
    </subcellularLocation>
</comment>
<evidence type="ECO:0000313" key="7">
    <source>
        <dbReference type="EMBL" id="QUD86043.1"/>
    </source>
</evidence>
<evidence type="ECO:0000256" key="6">
    <source>
        <dbReference type="SAM" id="Phobius"/>
    </source>
</evidence>
<evidence type="ECO:0000256" key="4">
    <source>
        <dbReference type="ARBA" id="ARBA00022989"/>
    </source>
</evidence>
<reference evidence="7" key="1">
    <citation type="submission" date="2021-04" db="EMBL/GenBank/DDBJ databases">
        <title>The complete genome sequence of Caulobacter sp. S6.</title>
        <authorList>
            <person name="Tang Y."/>
            <person name="Ouyang W."/>
            <person name="Liu Q."/>
            <person name="Huang B."/>
            <person name="Guo Z."/>
            <person name="Lei P."/>
        </authorList>
    </citation>
    <scope>NUCLEOTIDE SEQUENCE</scope>
    <source>
        <strain evidence="7">S6</strain>
    </source>
</reference>
<feature type="transmembrane region" description="Helical" evidence="6">
    <location>
        <begin position="48"/>
        <end position="67"/>
    </location>
</feature>
<evidence type="ECO:0000256" key="5">
    <source>
        <dbReference type="ARBA" id="ARBA00023136"/>
    </source>
</evidence>
<dbReference type="InterPro" id="IPR023380">
    <property type="entry name" value="DsbB-like_sf"/>
</dbReference>
<dbReference type="Pfam" id="PF02600">
    <property type="entry name" value="DsbB"/>
    <property type="match status" value="1"/>
</dbReference>
<keyword evidence="2" id="KW-1003">Cell membrane</keyword>
<dbReference type="PANTHER" id="PTHR36570">
    <property type="entry name" value="DISULFIDE BOND FORMATION PROTEIN B"/>
    <property type="match status" value="1"/>
</dbReference>
<dbReference type="PIRSF" id="PIRSF033913">
    <property type="entry name" value="S-S_format_DsbB"/>
    <property type="match status" value="1"/>
</dbReference>
<dbReference type="AlphaFoldDB" id="A0A975ISS6"/>
<dbReference type="RefSeq" id="WP_211936095.1">
    <property type="nucleotide sequence ID" value="NZ_CP073078.1"/>
</dbReference>
<dbReference type="Gene3D" id="1.20.1550.10">
    <property type="entry name" value="DsbB-like"/>
    <property type="match status" value="1"/>
</dbReference>
<sequence>MTALTRPVVRHWLVLAFLASAAMLAIAHAFQTFGGLAPCTLCLRQREVYWWALGVSGAGLAVSLAPPGARLKPLVLAALALIFLWGAGIAAYHAGAEWKWWPGPQACSGGGGKASLASLQALMHGAKVAAPRCDEAAWRMLGLSMAGWNVLASLIFAGFSGLAAVKALARD</sequence>
<keyword evidence="5 6" id="KW-0472">Membrane</keyword>
<gene>
    <name evidence="7" type="ORF">KCG34_13095</name>
</gene>